<dbReference type="AlphaFoldDB" id="A0A368JE40"/>
<keyword evidence="5" id="KW-0812">Transmembrane</keyword>
<reference evidence="7 8" key="1">
    <citation type="submission" date="2018-07" db="EMBL/GenBank/DDBJ databases">
        <title>Genome analysis of Larkinella rosea.</title>
        <authorList>
            <person name="Zhou Z."/>
            <person name="Wang G."/>
        </authorList>
    </citation>
    <scope>NUCLEOTIDE SEQUENCE [LARGE SCALE GENOMIC DNA]</scope>
    <source>
        <strain evidence="8">zzj9</strain>
    </source>
</reference>
<evidence type="ECO:0000313" key="7">
    <source>
        <dbReference type="EMBL" id="RCR65917.1"/>
    </source>
</evidence>
<keyword evidence="2 4" id="KW-0479">Metal-binding</keyword>
<name>A0A368JE40_9BACT</name>
<dbReference type="GO" id="GO:0020037">
    <property type="term" value="F:heme binding"/>
    <property type="evidence" value="ECO:0007669"/>
    <property type="project" value="InterPro"/>
</dbReference>
<feature type="transmembrane region" description="Helical" evidence="5">
    <location>
        <begin position="7"/>
        <end position="28"/>
    </location>
</feature>
<evidence type="ECO:0000256" key="5">
    <source>
        <dbReference type="SAM" id="Phobius"/>
    </source>
</evidence>
<dbReference type="RefSeq" id="WP_114409651.1">
    <property type="nucleotide sequence ID" value="NZ_QOWE01000033.1"/>
</dbReference>
<dbReference type="EMBL" id="QOWE01000033">
    <property type="protein sequence ID" value="RCR65917.1"/>
    <property type="molecule type" value="Genomic_DNA"/>
</dbReference>
<dbReference type="Proteomes" id="UP000253383">
    <property type="component" value="Unassembled WGS sequence"/>
</dbReference>
<dbReference type="SUPFAM" id="SSF46626">
    <property type="entry name" value="Cytochrome c"/>
    <property type="match status" value="2"/>
</dbReference>
<keyword evidence="1 4" id="KW-0349">Heme</keyword>
<keyword evidence="8" id="KW-1185">Reference proteome</keyword>
<dbReference type="InterPro" id="IPR036909">
    <property type="entry name" value="Cyt_c-like_dom_sf"/>
</dbReference>
<dbReference type="InterPro" id="IPR051459">
    <property type="entry name" value="Cytochrome_c-type_DH"/>
</dbReference>
<keyword evidence="3 4" id="KW-0408">Iron</keyword>
<comment type="caution">
    <text evidence="7">The sequence shown here is derived from an EMBL/GenBank/DDBJ whole genome shotgun (WGS) entry which is preliminary data.</text>
</comment>
<dbReference type="PANTHER" id="PTHR35008:SF4">
    <property type="entry name" value="BLL4482 PROTEIN"/>
    <property type="match status" value="1"/>
</dbReference>
<dbReference type="OrthoDB" id="9809720at2"/>
<keyword evidence="5" id="KW-0472">Membrane</keyword>
<evidence type="ECO:0000259" key="6">
    <source>
        <dbReference type="PROSITE" id="PS51007"/>
    </source>
</evidence>
<evidence type="ECO:0000313" key="8">
    <source>
        <dbReference type="Proteomes" id="UP000253383"/>
    </source>
</evidence>
<evidence type="ECO:0000256" key="1">
    <source>
        <dbReference type="ARBA" id="ARBA00022617"/>
    </source>
</evidence>
<protein>
    <submittedName>
        <fullName evidence="7">Cytochrome c</fullName>
    </submittedName>
</protein>
<dbReference type="GO" id="GO:0046872">
    <property type="term" value="F:metal ion binding"/>
    <property type="evidence" value="ECO:0007669"/>
    <property type="project" value="UniProtKB-KW"/>
</dbReference>
<dbReference type="InterPro" id="IPR009056">
    <property type="entry name" value="Cyt_c-like_dom"/>
</dbReference>
<feature type="domain" description="Cytochrome c" evidence="6">
    <location>
        <begin position="49"/>
        <end position="149"/>
    </location>
</feature>
<evidence type="ECO:0000256" key="2">
    <source>
        <dbReference type="ARBA" id="ARBA00022723"/>
    </source>
</evidence>
<gene>
    <name evidence="7" type="ORF">DUE52_29295</name>
</gene>
<evidence type="ECO:0000256" key="4">
    <source>
        <dbReference type="PROSITE-ProRule" id="PRU00433"/>
    </source>
</evidence>
<dbReference type="PANTHER" id="PTHR35008">
    <property type="entry name" value="BLL4482 PROTEIN-RELATED"/>
    <property type="match status" value="1"/>
</dbReference>
<proteinExistence type="predicted"/>
<evidence type="ECO:0000256" key="3">
    <source>
        <dbReference type="ARBA" id="ARBA00023004"/>
    </source>
</evidence>
<dbReference type="Pfam" id="PF13442">
    <property type="entry name" value="Cytochrome_CBB3"/>
    <property type="match status" value="1"/>
</dbReference>
<organism evidence="7 8">
    <name type="scientific">Larkinella punicea</name>
    <dbReference type="NCBI Taxonomy" id="2315727"/>
    <lineage>
        <taxon>Bacteria</taxon>
        <taxon>Pseudomonadati</taxon>
        <taxon>Bacteroidota</taxon>
        <taxon>Cytophagia</taxon>
        <taxon>Cytophagales</taxon>
        <taxon>Spirosomataceae</taxon>
        <taxon>Larkinella</taxon>
    </lineage>
</organism>
<sequence>MKKVLRIVLIIVGFVVVGLLGFVSFVAVRGIPTYDPPVVQEMTIEATPARLERGAKIAQMHCIACHADADNRLTGRHMNDLPSLFGTVYSMNITQDKIVGIGNWTDGELLHFLRTGVRKNGTFAGIMPKFATMSDEDLQSVVVWLRSDAAPVQASGKEALPSEFSLFTKLLANTVIKPLPYPEKPIVIPDSTDEVAFGRYVADGLGTCYACHSADFTKQNPLNPELSAGYYGGGNEMKTPDGKPIFTSNLTFDEETGIGKKYTKAQFIQAVKACVRPDGSLIRSPMFPHQMTDYEVGAIYEYLKTVPKIKNDVADKEKEALASN</sequence>
<dbReference type="PROSITE" id="PS51007">
    <property type="entry name" value="CYTC"/>
    <property type="match status" value="2"/>
</dbReference>
<dbReference type="Gene3D" id="1.10.760.10">
    <property type="entry name" value="Cytochrome c-like domain"/>
    <property type="match status" value="2"/>
</dbReference>
<feature type="domain" description="Cytochrome c" evidence="6">
    <location>
        <begin position="193"/>
        <end position="307"/>
    </location>
</feature>
<accession>A0A368JE40</accession>
<keyword evidence="5" id="KW-1133">Transmembrane helix</keyword>
<dbReference type="GO" id="GO:0009055">
    <property type="term" value="F:electron transfer activity"/>
    <property type="evidence" value="ECO:0007669"/>
    <property type="project" value="InterPro"/>
</dbReference>